<dbReference type="AlphaFoldDB" id="A0A6M3JZ16"/>
<reference evidence="1" key="1">
    <citation type="submission" date="2020-03" db="EMBL/GenBank/DDBJ databases">
        <title>The deep terrestrial virosphere.</title>
        <authorList>
            <person name="Holmfeldt K."/>
            <person name="Nilsson E."/>
            <person name="Simone D."/>
            <person name="Lopez-Fernandez M."/>
            <person name="Wu X."/>
            <person name="de Brujin I."/>
            <person name="Lundin D."/>
            <person name="Andersson A."/>
            <person name="Bertilsson S."/>
            <person name="Dopson M."/>
        </authorList>
    </citation>
    <scope>NUCLEOTIDE SEQUENCE</scope>
    <source>
        <strain evidence="1">MM415A01860</strain>
    </source>
</reference>
<accession>A0A6M3JZ16</accession>
<sequence length="263" mass="28869">MTEGPAHISAVLIQAFGEVAGARGRFRGIRLSEFIYPDFQTAETTLFGYRLPFEDCGTFALGDAVQARRFVVPDMLLAMPDNPAREQLIKAIAGLYCAAWLDCAYASFNRCTADRSDASLWMHINELRQLLTRFDDAVNLLTSCLVGNESVACHLLALNLLAAATAKAMREAFNSLIEPTLMYGIDGLRASFIQTKFTAQQWQNHLHLACCAALGQAPEFPPLPMLEGDENSGYILRLYDLDAAQLHVSSAPQNQPGALRHAC</sequence>
<dbReference type="EMBL" id="MT142146">
    <property type="protein sequence ID" value="QJA75189.1"/>
    <property type="molecule type" value="Genomic_DNA"/>
</dbReference>
<name>A0A6M3JZ16_9ZZZZ</name>
<organism evidence="1">
    <name type="scientific">viral metagenome</name>
    <dbReference type="NCBI Taxonomy" id="1070528"/>
    <lineage>
        <taxon>unclassified sequences</taxon>
        <taxon>metagenomes</taxon>
        <taxon>organismal metagenomes</taxon>
    </lineage>
</organism>
<protein>
    <submittedName>
        <fullName evidence="1">Uncharacterized protein</fullName>
    </submittedName>
</protein>
<proteinExistence type="predicted"/>
<gene>
    <name evidence="1" type="ORF">MM415A01860_0011</name>
</gene>
<evidence type="ECO:0000313" key="1">
    <source>
        <dbReference type="EMBL" id="QJA75189.1"/>
    </source>
</evidence>